<dbReference type="AlphaFoldDB" id="A0A397VG01"/>
<dbReference type="Gene3D" id="1.10.510.10">
    <property type="entry name" value="Transferase(Phosphotransferase) domain 1"/>
    <property type="match status" value="1"/>
</dbReference>
<dbReference type="Proteomes" id="UP000266673">
    <property type="component" value="Unassembled WGS sequence"/>
</dbReference>
<dbReference type="GO" id="GO:0004674">
    <property type="term" value="F:protein serine/threonine kinase activity"/>
    <property type="evidence" value="ECO:0007669"/>
    <property type="project" value="TreeGrafter"/>
</dbReference>
<keyword evidence="7" id="KW-1185">Reference proteome</keyword>
<evidence type="ECO:0000256" key="3">
    <source>
        <dbReference type="ARBA" id="ARBA00022777"/>
    </source>
</evidence>
<evidence type="ECO:0000259" key="5">
    <source>
        <dbReference type="PROSITE" id="PS50011"/>
    </source>
</evidence>
<feature type="domain" description="Protein kinase" evidence="5">
    <location>
        <begin position="93"/>
        <end position="380"/>
    </location>
</feature>
<dbReference type="PANTHER" id="PTHR44329:SF288">
    <property type="entry name" value="MITOGEN-ACTIVATED PROTEIN KINASE KINASE KINASE 20"/>
    <property type="match status" value="1"/>
</dbReference>
<name>A0A397VG01_9GLOM</name>
<dbReference type="InterPro" id="IPR011009">
    <property type="entry name" value="Kinase-like_dom_sf"/>
</dbReference>
<comment type="caution">
    <text evidence="6">The sequence shown here is derived from an EMBL/GenBank/DDBJ whole genome shotgun (WGS) entry which is preliminary data.</text>
</comment>
<organism evidence="6 7">
    <name type="scientific">Gigaspora rosea</name>
    <dbReference type="NCBI Taxonomy" id="44941"/>
    <lineage>
        <taxon>Eukaryota</taxon>
        <taxon>Fungi</taxon>
        <taxon>Fungi incertae sedis</taxon>
        <taxon>Mucoromycota</taxon>
        <taxon>Glomeromycotina</taxon>
        <taxon>Glomeromycetes</taxon>
        <taxon>Diversisporales</taxon>
        <taxon>Gigasporaceae</taxon>
        <taxon>Gigaspora</taxon>
    </lineage>
</organism>
<dbReference type="EMBL" id="QKWP01000401">
    <property type="protein sequence ID" value="RIB20728.1"/>
    <property type="molecule type" value="Genomic_DNA"/>
</dbReference>
<dbReference type="InterPro" id="IPR001245">
    <property type="entry name" value="Ser-Thr/Tyr_kinase_cat_dom"/>
</dbReference>
<dbReference type="PANTHER" id="PTHR44329">
    <property type="entry name" value="SERINE/THREONINE-PROTEIN KINASE TNNI3K-RELATED"/>
    <property type="match status" value="1"/>
</dbReference>
<keyword evidence="2" id="KW-0547">Nucleotide-binding</keyword>
<evidence type="ECO:0000313" key="7">
    <source>
        <dbReference type="Proteomes" id="UP000266673"/>
    </source>
</evidence>
<reference evidence="6 7" key="1">
    <citation type="submission" date="2018-06" db="EMBL/GenBank/DDBJ databases">
        <title>Comparative genomics reveals the genomic features of Rhizophagus irregularis, R. cerebriforme, R. diaphanum and Gigaspora rosea, and their symbiotic lifestyle signature.</title>
        <authorList>
            <person name="Morin E."/>
            <person name="San Clemente H."/>
            <person name="Chen E.C.H."/>
            <person name="De La Providencia I."/>
            <person name="Hainaut M."/>
            <person name="Kuo A."/>
            <person name="Kohler A."/>
            <person name="Murat C."/>
            <person name="Tang N."/>
            <person name="Roy S."/>
            <person name="Loubradou J."/>
            <person name="Henrissat B."/>
            <person name="Grigoriev I.V."/>
            <person name="Corradi N."/>
            <person name="Roux C."/>
            <person name="Martin F.M."/>
        </authorList>
    </citation>
    <scope>NUCLEOTIDE SEQUENCE [LARGE SCALE GENOMIC DNA]</scope>
    <source>
        <strain evidence="6 7">DAOM 194757</strain>
    </source>
</reference>
<keyword evidence="4" id="KW-0067">ATP-binding</keyword>
<keyword evidence="1" id="KW-0808">Transferase</keyword>
<proteinExistence type="predicted"/>
<dbReference type="PRINTS" id="PR00109">
    <property type="entry name" value="TYRKINASE"/>
</dbReference>
<dbReference type="STRING" id="44941.A0A397VG01"/>
<dbReference type="InterPro" id="IPR051681">
    <property type="entry name" value="Ser/Thr_Kinases-Pseudokinases"/>
</dbReference>
<dbReference type="GO" id="GO:0005524">
    <property type="term" value="F:ATP binding"/>
    <property type="evidence" value="ECO:0007669"/>
    <property type="project" value="UniProtKB-KW"/>
</dbReference>
<keyword evidence="3 6" id="KW-0418">Kinase</keyword>
<evidence type="ECO:0000313" key="6">
    <source>
        <dbReference type="EMBL" id="RIB20728.1"/>
    </source>
</evidence>
<protein>
    <submittedName>
        <fullName evidence="6">Kinase-like domain-containing protein</fullName>
    </submittedName>
</protein>
<dbReference type="OrthoDB" id="10261027at2759"/>
<accession>A0A397VG01</accession>
<dbReference type="SUPFAM" id="SSF56112">
    <property type="entry name" value="Protein kinase-like (PK-like)"/>
    <property type="match status" value="1"/>
</dbReference>
<evidence type="ECO:0000256" key="4">
    <source>
        <dbReference type="ARBA" id="ARBA00022840"/>
    </source>
</evidence>
<sequence length="492" mass="57295">MKHIKDKCVDCGKNRKLKPNKLCTYCNSKQTKCKGCTRKVKLKYENNQLCTDCYHAQQILNINSGNQDIDNLIKETHNKKFKYRLEWIPFKDFVDIKQIGSGGFSEVFTATWTKGTLNSLYSPKEEKFGRNENVTVVLNVLKDSSNINSAFLKELQNIVESQPNSDKRQLVQCYGVSQHPNTNNYIFVMSYMSHVSMNEYVSSNFQKITWEMKLRFLRNIVTGIKWIHENKIIHRDIHGGNVLINNVKSDYFESFVADLGFSRPAKEDPKNSEIYRIMPYISPEVFIKKQYSFSSDIYSLGMIMWELTSGRRPFCNRPYDVDLAFSICDGSRPEITEDAPQCWAILMQKCWHSEPANRPSINEIYNEINSSYWNVNKIFFEAEDKRQELFKPGKFNAKHMHPHSKTHSKLLNPIIDSLHSSLYRRYKFSTSGSVNSFQNVGSESFYIIPEFFKDISNLNSTSNPQISKKHTINLLLNEDNNEIKRRKVTNNN</sequence>
<dbReference type="PROSITE" id="PS50011">
    <property type="entry name" value="PROTEIN_KINASE_DOM"/>
    <property type="match status" value="1"/>
</dbReference>
<gene>
    <name evidence="6" type="ORF">C2G38_1169122</name>
</gene>
<evidence type="ECO:0000256" key="1">
    <source>
        <dbReference type="ARBA" id="ARBA00022679"/>
    </source>
</evidence>
<dbReference type="Pfam" id="PF07714">
    <property type="entry name" value="PK_Tyr_Ser-Thr"/>
    <property type="match status" value="1"/>
</dbReference>
<dbReference type="InterPro" id="IPR000719">
    <property type="entry name" value="Prot_kinase_dom"/>
</dbReference>
<evidence type="ECO:0000256" key="2">
    <source>
        <dbReference type="ARBA" id="ARBA00022741"/>
    </source>
</evidence>